<name>A0ABR5YIP5_9SPHN</name>
<proteinExistence type="predicted"/>
<keyword evidence="2" id="KW-1185">Reference proteome</keyword>
<dbReference type="Proteomes" id="UP000076609">
    <property type="component" value="Unassembled WGS sequence"/>
</dbReference>
<sequence>MRFRIKPECIDAALADFRDAGVEPDRIEARPEEGEVAVEFHRLTYDDAAKLVRAFNPEYSAIIGVIGGPPFED</sequence>
<protein>
    <submittedName>
        <fullName evidence="1">Uncharacterized protein</fullName>
    </submittedName>
</protein>
<organism evidence="1 2">
    <name type="scientific">Sphingomonas hankookensis</name>
    <dbReference type="NCBI Taxonomy" id="563996"/>
    <lineage>
        <taxon>Bacteria</taxon>
        <taxon>Pseudomonadati</taxon>
        <taxon>Pseudomonadota</taxon>
        <taxon>Alphaproteobacteria</taxon>
        <taxon>Sphingomonadales</taxon>
        <taxon>Sphingomonadaceae</taxon>
        <taxon>Sphingomonas</taxon>
    </lineage>
</organism>
<reference evidence="2" key="1">
    <citation type="submission" date="2016-01" db="EMBL/GenBank/DDBJ databases">
        <title>Draft genome of Chromobacterium sp. F49.</title>
        <authorList>
            <person name="Hong K.W."/>
        </authorList>
    </citation>
    <scope>NUCLEOTIDE SEQUENCE [LARGE SCALE GENOMIC DNA]</scope>
    <source>
        <strain evidence="2">CN3</strain>
    </source>
</reference>
<accession>A0ABR5YIP5</accession>
<dbReference type="EMBL" id="LQQO01000001">
    <property type="protein sequence ID" value="KZE18740.1"/>
    <property type="molecule type" value="Genomic_DNA"/>
</dbReference>
<comment type="caution">
    <text evidence="1">The sequence shown here is derived from an EMBL/GenBank/DDBJ whole genome shotgun (WGS) entry which is preliminary data.</text>
</comment>
<evidence type="ECO:0000313" key="2">
    <source>
        <dbReference type="Proteomes" id="UP000076609"/>
    </source>
</evidence>
<dbReference type="RefSeq" id="WP_066687367.1">
    <property type="nucleotide sequence ID" value="NZ_CP117025.1"/>
</dbReference>
<evidence type="ECO:0000313" key="1">
    <source>
        <dbReference type="EMBL" id="KZE18740.1"/>
    </source>
</evidence>
<gene>
    <name evidence="1" type="ORF">AVT10_01475</name>
</gene>